<dbReference type="PANTHER" id="PTHR12346">
    <property type="entry name" value="SIN3B-RELATED"/>
    <property type="match status" value="1"/>
</dbReference>
<comment type="subcellular location">
    <subcellularLocation>
        <location evidence="1 4">Nucleus</location>
    </subcellularLocation>
</comment>
<organism evidence="5 6">
    <name type="scientific">Wolfiporia cocos (strain MD-104)</name>
    <name type="common">Brown rot fungus</name>
    <dbReference type="NCBI Taxonomy" id="742152"/>
    <lineage>
        <taxon>Eukaryota</taxon>
        <taxon>Fungi</taxon>
        <taxon>Dikarya</taxon>
        <taxon>Basidiomycota</taxon>
        <taxon>Agaricomycotina</taxon>
        <taxon>Agaricomycetes</taxon>
        <taxon>Polyporales</taxon>
        <taxon>Phaeolaceae</taxon>
        <taxon>Wolfiporia</taxon>
    </lineage>
</organism>
<dbReference type="GO" id="GO:0003714">
    <property type="term" value="F:transcription corepressor activity"/>
    <property type="evidence" value="ECO:0007669"/>
    <property type="project" value="InterPro"/>
</dbReference>
<feature type="non-terminal residue" evidence="5">
    <location>
        <position position="1"/>
    </location>
</feature>
<dbReference type="Proteomes" id="UP000218811">
    <property type="component" value="Unassembled WGS sequence"/>
</dbReference>
<feature type="non-terminal residue" evidence="5">
    <location>
        <position position="88"/>
    </location>
</feature>
<dbReference type="SUPFAM" id="SSF47762">
    <property type="entry name" value="PAH2 domain"/>
    <property type="match status" value="1"/>
</dbReference>
<evidence type="ECO:0000313" key="5">
    <source>
        <dbReference type="EMBL" id="PCH35348.1"/>
    </source>
</evidence>
<gene>
    <name evidence="5" type="ORF">WOLCODRAFT_39421</name>
</gene>
<evidence type="ECO:0000313" key="6">
    <source>
        <dbReference type="Proteomes" id="UP000218811"/>
    </source>
</evidence>
<dbReference type="AlphaFoldDB" id="A0A2H3JCF2"/>
<dbReference type="InterPro" id="IPR036600">
    <property type="entry name" value="PAH_sf"/>
</dbReference>
<dbReference type="STRING" id="742152.A0A2H3JCF2"/>
<evidence type="ECO:0000256" key="1">
    <source>
        <dbReference type="ARBA" id="ARBA00004123"/>
    </source>
</evidence>
<dbReference type="PROSITE" id="PS51477">
    <property type="entry name" value="PAH"/>
    <property type="match status" value="1"/>
</dbReference>
<dbReference type="EMBL" id="KB467843">
    <property type="protein sequence ID" value="PCH35348.1"/>
    <property type="molecule type" value="Genomic_DNA"/>
</dbReference>
<keyword evidence="2" id="KW-0678">Repressor</keyword>
<evidence type="ECO:0000256" key="3">
    <source>
        <dbReference type="ARBA" id="ARBA00023242"/>
    </source>
</evidence>
<keyword evidence="3 4" id="KW-0539">Nucleus</keyword>
<reference evidence="5 6" key="1">
    <citation type="journal article" date="2012" name="Science">
        <title>The Paleozoic origin of enzymatic lignin decomposition reconstructed from 31 fungal genomes.</title>
        <authorList>
            <person name="Floudas D."/>
            <person name="Binder M."/>
            <person name="Riley R."/>
            <person name="Barry K."/>
            <person name="Blanchette R.A."/>
            <person name="Henrissat B."/>
            <person name="Martinez A.T."/>
            <person name="Otillar R."/>
            <person name="Spatafora J.W."/>
            <person name="Yadav J.S."/>
            <person name="Aerts A."/>
            <person name="Benoit I."/>
            <person name="Boyd A."/>
            <person name="Carlson A."/>
            <person name="Copeland A."/>
            <person name="Coutinho P.M."/>
            <person name="de Vries R.P."/>
            <person name="Ferreira P."/>
            <person name="Findley K."/>
            <person name="Foster B."/>
            <person name="Gaskell J."/>
            <person name="Glotzer D."/>
            <person name="Gorecki P."/>
            <person name="Heitman J."/>
            <person name="Hesse C."/>
            <person name="Hori C."/>
            <person name="Igarashi K."/>
            <person name="Jurgens J.A."/>
            <person name="Kallen N."/>
            <person name="Kersten P."/>
            <person name="Kohler A."/>
            <person name="Kuees U."/>
            <person name="Kumar T.K.A."/>
            <person name="Kuo A."/>
            <person name="LaButti K."/>
            <person name="Larrondo L.F."/>
            <person name="Lindquist E."/>
            <person name="Ling A."/>
            <person name="Lombard V."/>
            <person name="Lucas S."/>
            <person name="Lundell T."/>
            <person name="Martin R."/>
            <person name="McLaughlin D.J."/>
            <person name="Morgenstern I."/>
            <person name="Morin E."/>
            <person name="Murat C."/>
            <person name="Nagy L.G."/>
            <person name="Nolan M."/>
            <person name="Ohm R.A."/>
            <person name="Patyshakuliyeva A."/>
            <person name="Rokas A."/>
            <person name="Ruiz-Duenas F.J."/>
            <person name="Sabat G."/>
            <person name="Salamov A."/>
            <person name="Samejima M."/>
            <person name="Schmutz J."/>
            <person name="Slot J.C."/>
            <person name="St John F."/>
            <person name="Stenlid J."/>
            <person name="Sun H."/>
            <person name="Sun S."/>
            <person name="Syed K."/>
            <person name="Tsang A."/>
            <person name="Wiebenga A."/>
            <person name="Young D."/>
            <person name="Pisabarro A."/>
            <person name="Eastwood D.C."/>
            <person name="Martin F."/>
            <person name="Cullen D."/>
            <person name="Grigoriev I.V."/>
            <person name="Hibbett D.S."/>
        </authorList>
    </citation>
    <scope>NUCLEOTIDE SEQUENCE [LARGE SCALE GENOMIC DNA]</scope>
    <source>
        <strain evidence="5 6">MD-104</strain>
    </source>
</reference>
<dbReference type="GO" id="GO:0070822">
    <property type="term" value="C:Sin3-type complex"/>
    <property type="evidence" value="ECO:0007669"/>
    <property type="project" value="TreeGrafter"/>
</dbReference>
<dbReference type="FunFam" id="1.20.1160.11:FF:000001">
    <property type="entry name" value="Paired amphipathic helix protein Sin3"/>
    <property type="match status" value="1"/>
</dbReference>
<accession>A0A2H3JCF2</accession>
<dbReference type="PANTHER" id="PTHR12346:SF0">
    <property type="entry name" value="SIN3A, ISOFORM G"/>
    <property type="match status" value="1"/>
</dbReference>
<dbReference type="Gene3D" id="1.20.1160.11">
    <property type="entry name" value="Paired amphipathic helix"/>
    <property type="match status" value="1"/>
</dbReference>
<sequence>LNVLDALSYLDLVKMKFIANPEVYNRFIDIMKDIKSQLINTPCVIEHVSNLFHGHPTLIQGFNTFLPAGYQIDFATDVHDCDAGHCES</sequence>
<evidence type="ECO:0000256" key="4">
    <source>
        <dbReference type="PROSITE-ProRule" id="PRU00810"/>
    </source>
</evidence>
<protein>
    <submittedName>
        <fullName evidence="5">PAH2 domain-containing protein</fullName>
    </submittedName>
</protein>
<proteinExistence type="predicted"/>
<dbReference type="GO" id="GO:0000122">
    <property type="term" value="P:negative regulation of transcription by RNA polymerase II"/>
    <property type="evidence" value="ECO:0007669"/>
    <property type="project" value="TreeGrafter"/>
</dbReference>
<dbReference type="OMA" id="DAGHCES"/>
<dbReference type="InterPro" id="IPR039774">
    <property type="entry name" value="Sin3-like"/>
</dbReference>
<keyword evidence="6" id="KW-1185">Reference proteome</keyword>
<name>A0A2H3JCF2_WOLCO</name>
<dbReference type="InterPro" id="IPR003822">
    <property type="entry name" value="PAH"/>
</dbReference>
<dbReference type="OrthoDB" id="10265969at2759"/>
<evidence type="ECO:0000256" key="2">
    <source>
        <dbReference type="ARBA" id="ARBA00022491"/>
    </source>
</evidence>
<dbReference type="Pfam" id="PF02671">
    <property type="entry name" value="PAH"/>
    <property type="match status" value="1"/>
</dbReference>